<dbReference type="Pfam" id="PF14332">
    <property type="entry name" value="DUF4388"/>
    <property type="match status" value="1"/>
</dbReference>
<sequence length="457" mass="52198">MIYNATQVLFLPVRSGNDGEVNAISDSTAWLSKAHGGRMNTDTVLSGYLKDFGLVEILQIVEMGSMTGAIHLKQSNGRMGILYFSEGKLANCSEVDPSALTLGDVLQQLNMTTHNQIEQAFAQQLQDPLGKRIGERLVMMRAITESQLHEALRTKAIWTARELSLWQDGSYDFIASPNLQKLLPYGEAALDIEVVRATMEMIRYSDELQEITKFLPQGVQTIVQLSPAIAYTMNFDLRTLELFTHINLYRKVRRIATALRRPELDVARDLSQLVQQKFVMPIFQENLPYTNGRKMRLPDPAEKLRLENFALLDLISRMEQEWDNRRNPTEQLPALVEFINWTMDALAETCRANGIELDPNTLNALMQNEGLWHMGSYQFQVHQNQIDVANFSLLCHEILNGNIKEAAGFYDEASMVLQRLLCCIFDMINARVANPRERMENQEVWEAMFEQFALQRS</sequence>
<dbReference type="EMBL" id="BIFR01000001">
    <property type="protein sequence ID" value="GCE10286.1"/>
    <property type="molecule type" value="Genomic_DNA"/>
</dbReference>
<protein>
    <recommendedName>
        <fullName evidence="1">PatA-like N-terminal domain-containing protein</fullName>
    </recommendedName>
</protein>
<evidence type="ECO:0000259" key="1">
    <source>
        <dbReference type="Pfam" id="PF14332"/>
    </source>
</evidence>
<reference evidence="3" key="1">
    <citation type="submission" date="2018-12" db="EMBL/GenBank/DDBJ databases">
        <title>Tengunoibacter tsumagoiensis gen. nov., sp. nov., Dictyobacter kobayashii sp. nov., D. alpinus sp. nov., and D. joshuensis sp. nov. and description of Dictyobacteraceae fam. nov. within the order Ktedonobacterales isolated from Tengu-no-mugimeshi.</title>
        <authorList>
            <person name="Wang C.M."/>
            <person name="Zheng Y."/>
            <person name="Sakai Y."/>
            <person name="Toyoda A."/>
            <person name="Minakuchi Y."/>
            <person name="Abe K."/>
            <person name="Yokota A."/>
            <person name="Yabe S."/>
        </authorList>
    </citation>
    <scope>NUCLEOTIDE SEQUENCE [LARGE SCALE GENOMIC DNA]</scope>
    <source>
        <strain evidence="3">Uno3</strain>
    </source>
</reference>
<dbReference type="InterPro" id="IPR025497">
    <property type="entry name" value="PatA-like_N"/>
</dbReference>
<organism evidence="2 3">
    <name type="scientific">Tengunoibacter tsumagoiensis</name>
    <dbReference type="NCBI Taxonomy" id="2014871"/>
    <lineage>
        <taxon>Bacteria</taxon>
        <taxon>Bacillati</taxon>
        <taxon>Chloroflexota</taxon>
        <taxon>Ktedonobacteria</taxon>
        <taxon>Ktedonobacterales</taxon>
        <taxon>Dictyobacteraceae</taxon>
        <taxon>Tengunoibacter</taxon>
    </lineage>
</organism>
<feature type="domain" description="PatA-like N-terminal" evidence="1">
    <location>
        <begin position="46"/>
        <end position="208"/>
    </location>
</feature>
<dbReference type="AlphaFoldDB" id="A0A401ZU14"/>
<evidence type="ECO:0000313" key="3">
    <source>
        <dbReference type="Proteomes" id="UP000287352"/>
    </source>
</evidence>
<name>A0A401ZU14_9CHLR</name>
<gene>
    <name evidence="2" type="ORF">KTT_01450</name>
</gene>
<keyword evidence="3" id="KW-1185">Reference proteome</keyword>
<comment type="caution">
    <text evidence="2">The sequence shown here is derived from an EMBL/GenBank/DDBJ whole genome shotgun (WGS) entry which is preliminary data.</text>
</comment>
<accession>A0A401ZU14</accession>
<proteinExistence type="predicted"/>
<evidence type="ECO:0000313" key="2">
    <source>
        <dbReference type="EMBL" id="GCE10286.1"/>
    </source>
</evidence>
<dbReference type="Proteomes" id="UP000287352">
    <property type="component" value="Unassembled WGS sequence"/>
</dbReference>